<comment type="caution">
    <text evidence="1">The sequence shown here is derived from an EMBL/GenBank/DDBJ whole genome shotgun (WGS) entry which is preliminary data.</text>
</comment>
<reference evidence="1" key="1">
    <citation type="submission" date="2021-06" db="EMBL/GenBank/DDBJ databases">
        <authorList>
            <person name="Kallberg Y."/>
            <person name="Tangrot J."/>
            <person name="Rosling A."/>
        </authorList>
    </citation>
    <scope>NUCLEOTIDE SEQUENCE</scope>
    <source>
        <strain evidence="1">CL356</strain>
    </source>
</reference>
<gene>
    <name evidence="1" type="ORF">ACOLOM_LOCUS2485</name>
</gene>
<name>A0ACA9KWV8_9GLOM</name>
<keyword evidence="2" id="KW-1185">Reference proteome</keyword>
<sequence>MADDDDFAPSQTTGYKVGEKKSIDEYKMLDANDESLNKWKESLGLNKVSGKGICFDLEIAPVKCLSLHIYILNLGATSNGPRVVILQLALEVSGRDDVVLDLSSPGALEHVKNTPFVIKEGVEYRMKVKFRIQDDVVSGLKYLQVVKRKGIRVDKTEEMIGSYGPSETPYEKKFLPEEAPSGLLARGHYEAKSKFIDDDGKSHIEWSWCFDIKKDWD</sequence>
<dbReference type="EMBL" id="CAJVPT010003259">
    <property type="protein sequence ID" value="CAG8493676.1"/>
    <property type="molecule type" value="Genomic_DNA"/>
</dbReference>
<proteinExistence type="predicted"/>
<evidence type="ECO:0000313" key="2">
    <source>
        <dbReference type="Proteomes" id="UP000789525"/>
    </source>
</evidence>
<protein>
    <submittedName>
        <fullName evidence="1">1814_t:CDS:1</fullName>
    </submittedName>
</protein>
<organism evidence="1 2">
    <name type="scientific">Acaulospora colombiana</name>
    <dbReference type="NCBI Taxonomy" id="27376"/>
    <lineage>
        <taxon>Eukaryota</taxon>
        <taxon>Fungi</taxon>
        <taxon>Fungi incertae sedis</taxon>
        <taxon>Mucoromycota</taxon>
        <taxon>Glomeromycotina</taxon>
        <taxon>Glomeromycetes</taxon>
        <taxon>Diversisporales</taxon>
        <taxon>Acaulosporaceae</taxon>
        <taxon>Acaulospora</taxon>
    </lineage>
</organism>
<accession>A0ACA9KWV8</accession>
<evidence type="ECO:0000313" key="1">
    <source>
        <dbReference type="EMBL" id="CAG8493676.1"/>
    </source>
</evidence>
<dbReference type="Proteomes" id="UP000789525">
    <property type="component" value="Unassembled WGS sequence"/>
</dbReference>